<organism evidence="3 4">
    <name type="scientific">Dongia soli</name>
    <dbReference type="NCBI Taxonomy" id="600628"/>
    <lineage>
        <taxon>Bacteria</taxon>
        <taxon>Pseudomonadati</taxon>
        <taxon>Pseudomonadota</taxon>
        <taxon>Alphaproteobacteria</taxon>
        <taxon>Rhodospirillales</taxon>
        <taxon>Dongiaceae</taxon>
        <taxon>Dongia</taxon>
    </lineage>
</organism>
<dbReference type="EMBL" id="JAXCLW010000001">
    <property type="protein sequence ID" value="MDY0881711.1"/>
    <property type="molecule type" value="Genomic_DNA"/>
</dbReference>
<protein>
    <submittedName>
        <fullName evidence="3">Glutathione S-transferase family protein</fullName>
    </submittedName>
</protein>
<dbReference type="InterPro" id="IPR036249">
    <property type="entry name" value="Thioredoxin-like_sf"/>
</dbReference>
<dbReference type="Gene3D" id="3.40.30.10">
    <property type="entry name" value="Glutaredoxin"/>
    <property type="match status" value="1"/>
</dbReference>
<name>A0ABU5E6B6_9PROT</name>
<dbReference type="RefSeq" id="WP_320506765.1">
    <property type="nucleotide sequence ID" value="NZ_JAXCLW010000001.1"/>
</dbReference>
<dbReference type="SUPFAM" id="SSF47616">
    <property type="entry name" value="GST C-terminal domain-like"/>
    <property type="match status" value="1"/>
</dbReference>
<dbReference type="Pfam" id="PF13417">
    <property type="entry name" value="GST_N_3"/>
    <property type="match status" value="1"/>
</dbReference>
<feature type="domain" description="GST C-terminal" evidence="2">
    <location>
        <begin position="89"/>
        <end position="218"/>
    </location>
</feature>
<comment type="caution">
    <text evidence="3">The sequence shown here is derived from an EMBL/GenBank/DDBJ whole genome shotgun (WGS) entry which is preliminary data.</text>
</comment>
<dbReference type="PANTHER" id="PTHR44051">
    <property type="entry name" value="GLUTATHIONE S-TRANSFERASE-RELATED"/>
    <property type="match status" value="1"/>
</dbReference>
<dbReference type="PROSITE" id="PS50404">
    <property type="entry name" value="GST_NTER"/>
    <property type="match status" value="1"/>
</dbReference>
<dbReference type="CDD" id="cd00570">
    <property type="entry name" value="GST_N_family"/>
    <property type="match status" value="1"/>
</dbReference>
<dbReference type="InterPro" id="IPR010987">
    <property type="entry name" value="Glutathione-S-Trfase_C-like"/>
</dbReference>
<keyword evidence="4" id="KW-1185">Reference proteome</keyword>
<dbReference type="Gene3D" id="1.20.1050.10">
    <property type="match status" value="1"/>
</dbReference>
<proteinExistence type="predicted"/>
<dbReference type="SFLD" id="SFLDS00019">
    <property type="entry name" value="Glutathione_Transferase_(cytos"/>
    <property type="match status" value="1"/>
</dbReference>
<dbReference type="SFLD" id="SFLDG00358">
    <property type="entry name" value="Main_(cytGST)"/>
    <property type="match status" value="1"/>
</dbReference>
<reference evidence="3 4" key="1">
    <citation type="journal article" date="2016" name="Antonie Van Leeuwenhoek">
        <title>Dongia soli sp. nov., isolated from soil from Dokdo, Korea.</title>
        <authorList>
            <person name="Kim D.U."/>
            <person name="Lee H."/>
            <person name="Kim H."/>
            <person name="Kim S.G."/>
            <person name="Ka J.O."/>
        </authorList>
    </citation>
    <scope>NUCLEOTIDE SEQUENCE [LARGE SCALE GENOMIC DNA]</scope>
    <source>
        <strain evidence="3 4">D78</strain>
    </source>
</reference>
<evidence type="ECO:0000259" key="2">
    <source>
        <dbReference type="PROSITE" id="PS50405"/>
    </source>
</evidence>
<dbReference type="InterPro" id="IPR004045">
    <property type="entry name" value="Glutathione_S-Trfase_N"/>
</dbReference>
<dbReference type="InterPro" id="IPR036282">
    <property type="entry name" value="Glutathione-S-Trfase_C_sf"/>
</dbReference>
<dbReference type="InterPro" id="IPR004046">
    <property type="entry name" value="GST_C"/>
</dbReference>
<dbReference type="PROSITE" id="PS50405">
    <property type="entry name" value="GST_CTER"/>
    <property type="match status" value="1"/>
</dbReference>
<evidence type="ECO:0000259" key="1">
    <source>
        <dbReference type="PROSITE" id="PS50404"/>
    </source>
</evidence>
<gene>
    <name evidence="3" type="ORF">SMD27_02540</name>
</gene>
<accession>A0ABU5E6B6</accession>
<dbReference type="PANTHER" id="PTHR44051:SF8">
    <property type="entry name" value="GLUTATHIONE S-TRANSFERASE GSTA"/>
    <property type="match status" value="1"/>
</dbReference>
<evidence type="ECO:0000313" key="3">
    <source>
        <dbReference type="EMBL" id="MDY0881711.1"/>
    </source>
</evidence>
<dbReference type="Pfam" id="PF00043">
    <property type="entry name" value="GST_C"/>
    <property type="match status" value="1"/>
</dbReference>
<dbReference type="Proteomes" id="UP001279642">
    <property type="component" value="Unassembled WGS sequence"/>
</dbReference>
<evidence type="ECO:0000313" key="4">
    <source>
        <dbReference type="Proteomes" id="UP001279642"/>
    </source>
</evidence>
<sequence length="224" mass="24872">MIRLYLGPLSLFSRKVEIALLEKGQAFERILVPFSQARGYEPRHPAVLAANPKRQVPVLVDGDLTLFDSTVIFEYLEEAYPRPALYPVGVHARAHCRLLELTADEILFAPVRNLLYRTEPPHPDAARQAERDRAGLEAESALRDQLAELDKRLAGGDFFCGDLSVADIALFMTVLFAQRLGGPALEKFPRLAAWYARLLQRPAFGAVAADIAAADRELSAALHR</sequence>
<dbReference type="SUPFAM" id="SSF52833">
    <property type="entry name" value="Thioredoxin-like"/>
    <property type="match status" value="1"/>
</dbReference>
<feature type="domain" description="GST N-terminal" evidence="1">
    <location>
        <begin position="1"/>
        <end position="84"/>
    </location>
</feature>
<dbReference type="CDD" id="cd00299">
    <property type="entry name" value="GST_C_family"/>
    <property type="match status" value="1"/>
</dbReference>
<dbReference type="InterPro" id="IPR040079">
    <property type="entry name" value="Glutathione_S-Trfase"/>
</dbReference>